<sequence>MQDRASERKARLLGAARVRWALRGVSAPGRYAIIDLVERFADGGATAEELEAVWSVREDYVRFLTYPAPAARYILGFVGNAYPLREEREATRDLVRDIFGNPFRPVPFDPSWRTEAVVGLARGMYESRDFGPIPVLADALEDAGCADADVLGHCRGPGPHVRGCWVVDLVLGKE</sequence>
<organism evidence="1 2">
    <name type="scientific">Urbifossiella limnaea</name>
    <dbReference type="NCBI Taxonomy" id="2528023"/>
    <lineage>
        <taxon>Bacteria</taxon>
        <taxon>Pseudomonadati</taxon>
        <taxon>Planctomycetota</taxon>
        <taxon>Planctomycetia</taxon>
        <taxon>Gemmatales</taxon>
        <taxon>Gemmataceae</taxon>
        <taxon>Urbifossiella</taxon>
    </lineage>
</organism>
<keyword evidence="2" id="KW-1185">Reference proteome</keyword>
<dbReference type="RefSeq" id="WP_238389266.1">
    <property type="nucleotide sequence ID" value="NZ_CP036273.1"/>
</dbReference>
<accession>A0A517XXG4</accession>
<dbReference type="EMBL" id="CP036273">
    <property type="protein sequence ID" value="QDU22206.1"/>
    <property type="molecule type" value="Genomic_DNA"/>
</dbReference>
<name>A0A517XXG4_9BACT</name>
<dbReference type="AlphaFoldDB" id="A0A517XXG4"/>
<gene>
    <name evidence="1" type="ORF">ETAA1_41830</name>
</gene>
<protein>
    <recommendedName>
        <fullName evidence="3">SMI1/KNR4 family protein</fullName>
    </recommendedName>
</protein>
<evidence type="ECO:0008006" key="3">
    <source>
        <dbReference type="Google" id="ProtNLM"/>
    </source>
</evidence>
<reference evidence="1 2" key="1">
    <citation type="submission" date="2019-02" db="EMBL/GenBank/DDBJ databases">
        <title>Deep-cultivation of Planctomycetes and their phenomic and genomic characterization uncovers novel biology.</title>
        <authorList>
            <person name="Wiegand S."/>
            <person name="Jogler M."/>
            <person name="Boedeker C."/>
            <person name="Pinto D."/>
            <person name="Vollmers J."/>
            <person name="Rivas-Marin E."/>
            <person name="Kohn T."/>
            <person name="Peeters S.H."/>
            <person name="Heuer A."/>
            <person name="Rast P."/>
            <person name="Oberbeckmann S."/>
            <person name="Bunk B."/>
            <person name="Jeske O."/>
            <person name="Meyerdierks A."/>
            <person name="Storesund J.E."/>
            <person name="Kallscheuer N."/>
            <person name="Luecker S."/>
            <person name="Lage O.M."/>
            <person name="Pohl T."/>
            <person name="Merkel B.J."/>
            <person name="Hornburger P."/>
            <person name="Mueller R.-W."/>
            <person name="Bruemmer F."/>
            <person name="Labrenz M."/>
            <person name="Spormann A.M."/>
            <person name="Op den Camp H."/>
            <person name="Overmann J."/>
            <person name="Amann R."/>
            <person name="Jetten M.S.M."/>
            <person name="Mascher T."/>
            <person name="Medema M.H."/>
            <person name="Devos D.P."/>
            <person name="Kaster A.-K."/>
            <person name="Ovreas L."/>
            <person name="Rohde M."/>
            <person name="Galperin M.Y."/>
            <person name="Jogler C."/>
        </authorList>
    </citation>
    <scope>NUCLEOTIDE SEQUENCE [LARGE SCALE GENOMIC DNA]</scope>
    <source>
        <strain evidence="1 2">ETA_A1</strain>
    </source>
</reference>
<proteinExistence type="predicted"/>
<evidence type="ECO:0000313" key="1">
    <source>
        <dbReference type="EMBL" id="QDU22206.1"/>
    </source>
</evidence>
<evidence type="ECO:0000313" key="2">
    <source>
        <dbReference type="Proteomes" id="UP000319576"/>
    </source>
</evidence>
<dbReference type="KEGG" id="uli:ETAA1_41830"/>
<dbReference type="Proteomes" id="UP000319576">
    <property type="component" value="Chromosome"/>
</dbReference>